<reference evidence="1" key="1">
    <citation type="journal article" date="2023" name="Science">
        <title>Genome structures resolve the early diversification of teleost fishes.</title>
        <authorList>
            <person name="Parey E."/>
            <person name="Louis A."/>
            <person name="Montfort J."/>
            <person name="Bouchez O."/>
            <person name="Roques C."/>
            <person name="Iampietro C."/>
            <person name="Lluch J."/>
            <person name="Castinel A."/>
            <person name="Donnadieu C."/>
            <person name="Desvignes T."/>
            <person name="Floi Bucao C."/>
            <person name="Jouanno E."/>
            <person name="Wen M."/>
            <person name="Mejri S."/>
            <person name="Dirks R."/>
            <person name="Jansen H."/>
            <person name="Henkel C."/>
            <person name="Chen W.J."/>
            <person name="Zahm M."/>
            <person name="Cabau C."/>
            <person name="Klopp C."/>
            <person name="Thompson A.W."/>
            <person name="Robinson-Rechavi M."/>
            <person name="Braasch I."/>
            <person name="Lecointre G."/>
            <person name="Bobe J."/>
            <person name="Postlethwait J.H."/>
            <person name="Berthelot C."/>
            <person name="Roest Crollius H."/>
            <person name="Guiguen Y."/>
        </authorList>
    </citation>
    <scope>NUCLEOTIDE SEQUENCE</scope>
    <source>
        <strain evidence="1">WJC10195</strain>
    </source>
</reference>
<keyword evidence="2" id="KW-1185">Reference proteome</keyword>
<gene>
    <name evidence="1" type="ORF">SKAU_G00059950</name>
</gene>
<dbReference type="AlphaFoldDB" id="A0A9Q1G4U0"/>
<dbReference type="Proteomes" id="UP001152622">
    <property type="component" value="Chromosome 2"/>
</dbReference>
<dbReference type="EMBL" id="JAINUF010000002">
    <property type="protein sequence ID" value="KAJ8375415.1"/>
    <property type="molecule type" value="Genomic_DNA"/>
</dbReference>
<protein>
    <submittedName>
        <fullName evidence="1">Uncharacterized protein</fullName>
    </submittedName>
</protein>
<sequence length="111" mass="12130">MLPISPLLVIGINYIWKTPSLLYKDKKALVPKPRRGASLMPCPTPLLSALAMEAMGPSLSVCELPSYTKRRPVIIKANVTSGENAILIIDQRQEVLEGKEKEVQPPQALPG</sequence>
<organism evidence="1 2">
    <name type="scientific">Synaphobranchus kaupii</name>
    <name type="common">Kaup's arrowtooth eel</name>
    <dbReference type="NCBI Taxonomy" id="118154"/>
    <lineage>
        <taxon>Eukaryota</taxon>
        <taxon>Metazoa</taxon>
        <taxon>Chordata</taxon>
        <taxon>Craniata</taxon>
        <taxon>Vertebrata</taxon>
        <taxon>Euteleostomi</taxon>
        <taxon>Actinopterygii</taxon>
        <taxon>Neopterygii</taxon>
        <taxon>Teleostei</taxon>
        <taxon>Anguilliformes</taxon>
        <taxon>Synaphobranchidae</taxon>
        <taxon>Synaphobranchus</taxon>
    </lineage>
</organism>
<name>A0A9Q1G4U0_SYNKA</name>
<evidence type="ECO:0000313" key="1">
    <source>
        <dbReference type="EMBL" id="KAJ8375415.1"/>
    </source>
</evidence>
<comment type="caution">
    <text evidence="1">The sequence shown here is derived from an EMBL/GenBank/DDBJ whole genome shotgun (WGS) entry which is preliminary data.</text>
</comment>
<evidence type="ECO:0000313" key="2">
    <source>
        <dbReference type="Proteomes" id="UP001152622"/>
    </source>
</evidence>
<accession>A0A9Q1G4U0</accession>
<proteinExistence type="predicted"/>